<dbReference type="Proteomes" id="UP000224567">
    <property type="component" value="Unassembled WGS sequence"/>
</dbReference>
<dbReference type="EMBL" id="MLFT02000003">
    <property type="protein sequence ID" value="PHT53081.1"/>
    <property type="molecule type" value="Genomic_DNA"/>
</dbReference>
<proteinExistence type="predicted"/>
<evidence type="ECO:0000313" key="3">
    <source>
        <dbReference type="Proteomes" id="UP000224567"/>
    </source>
</evidence>
<keyword evidence="1" id="KW-0472">Membrane</keyword>
<keyword evidence="1" id="KW-0812">Transmembrane</keyword>
<accession>A0A2G2X6X6</accession>
<feature type="transmembrane region" description="Helical" evidence="1">
    <location>
        <begin position="191"/>
        <end position="211"/>
    </location>
</feature>
<keyword evidence="1" id="KW-1133">Transmembrane helix</keyword>
<evidence type="ECO:0000256" key="1">
    <source>
        <dbReference type="SAM" id="Phobius"/>
    </source>
</evidence>
<evidence type="ECO:0000313" key="2">
    <source>
        <dbReference type="EMBL" id="PHT53081.1"/>
    </source>
</evidence>
<comment type="caution">
    <text evidence="2">The sequence shown here is derived from an EMBL/GenBank/DDBJ whole genome shotgun (WGS) entry which is preliminary data.</text>
</comment>
<feature type="transmembrane region" description="Helical" evidence="1">
    <location>
        <begin position="131"/>
        <end position="152"/>
    </location>
</feature>
<dbReference type="AlphaFoldDB" id="A0A2G2X6X6"/>
<sequence length="227" mass="25634">MATVPNTFCLPVTPFTTLRRKRNHRLLLGHFNGPPQFSISSTQPFRQQFISCRKLNRSVISSSYITGTTFDAFVSEKDKIEEADDSFIAFQSIEDHKFEESDDSLVERVQSIEVVSWSVLWKLVSWHKLRLLASVFSLVGGTACTLTVPLISENDPKFEESDDSFVAVVQPIEVISWGFLWKLVSRHKLRLLASVCSLVVCTTCTLTMPLLSGTNLRSKDFSIDQSH</sequence>
<organism evidence="2 3">
    <name type="scientific">Capsicum baccatum</name>
    <name type="common">Peruvian pepper</name>
    <dbReference type="NCBI Taxonomy" id="33114"/>
    <lineage>
        <taxon>Eukaryota</taxon>
        <taxon>Viridiplantae</taxon>
        <taxon>Streptophyta</taxon>
        <taxon>Embryophyta</taxon>
        <taxon>Tracheophyta</taxon>
        <taxon>Spermatophyta</taxon>
        <taxon>Magnoliopsida</taxon>
        <taxon>eudicotyledons</taxon>
        <taxon>Gunneridae</taxon>
        <taxon>Pentapetalae</taxon>
        <taxon>asterids</taxon>
        <taxon>lamiids</taxon>
        <taxon>Solanales</taxon>
        <taxon>Solanaceae</taxon>
        <taxon>Solanoideae</taxon>
        <taxon>Capsiceae</taxon>
        <taxon>Capsicum</taxon>
    </lineage>
</organism>
<keyword evidence="3" id="KW-1185">Reference proteome</keyword>
<reference evidence="3" key="2">
    <citation type="journal article" date="2017" name="J. Anim. Genet.">
        <title>Multiple reference genome sequences of hot pepper reveal the massive evolution of plant disease resistance genes by retroduplication.</title>
        <authorList>
            <person name="Kim S."/>
            <person name="Park J."/>
            <person name="Yeom S.-I."/>
            <person name="Kim Y.-M."/>
            <person name="Seo E."/>
            <person name="Kim K.-T."/>
            <person name="Kim M.-S."/>
            <person name="Lee J.M."/>
            <person name="Cheong K."/>
            <person name="Shin H.-S."/>
            <person name="Kim S.-B."/>
            <person name="Han K."/>
            <person name="Lee J."/>
            <person name="Park M."/>
            <person name="Lee H.-A."/>
            <person name="Lee H.-Y."/>
            <person name="Lee Y."/>
            <person name="Oh S."/>
            <person name="Lee J.H."/>
            <person name="Choi E."/>
            <person name="Choi E."/>
            <person name="Lee S.E."/>
            <person name="Jeon J."/>
            <person name="Kim H."/>
            <person name="Choi G."/>
            <person name="Song H."/>
            <person name="Lee J."/>
            <person name="Lee S.-C."/>
            <person name="Kwon J.-K."/>
            <person name="Lee H.-Y."/>
            <person name="Koo N."/>
            <person name="Hong Y."/>
            <person name="Kim R.W."/>
            <person name="Kang W.-H."/>
            <person name="Huh J.H."/>
            <person name="Kang B.-C."/>
            <person name="Yang T.-J."/>
            <person name="Lee Y.-H."/>
            <person name="Bennetzen J.L."/>
            <person name="Choi D."/>
        </authorList>
    </citation>
    <scope>NUCLEOTIDE SEQUENCE [LARGE SCALE GENOMIC DNA]</scope>
    <source>
        <strain evidence="3">cv. PBC81</strain>
    </source>
</reference>
<dbReference type="OrthoDB" id="6500128at2759"/>
<name>A0A2G2X6X6_CAPBA</name>
<dbReference type="STRING" id="33114.A0A2G2X6X6"/>
<feature type="transmembrane region" description="Helical" evidence="1">
    <location>
        <begin position="164"/>
        <end position="184"/>
    </location>
</feature>
<reference evidence="2 3" key="1">
    <citation type="journal article" date="2017" name="Genome Biol.">
        <title>New reference genome sequences of hot pepper reveal the massive evolution of plant disease-resistance genes by retroduplication.</title>
        <authorList>
            <person name="Kim S."/>
            <person name="Park J."/>
            <person name="Yeom S.I."/>
            <person name="Kim Y.M."/>
            <person name="Seo E."/>
            <person name="Kim K.T."/>
            <person name="Kim M.S."/>
            <person name="Lee J.M."/>
            <person name="Cheong K."/>
            <person name="Shin H.S."/>
            <person name="Kim S.B."/>
            <person name="Han K."/>
            <person name="Lee J."/>
            <person name="Park M."/>
            <person name="Lee H.A."/>
            <person name="Lee H.Y."/>
            <person name="Lee Y."/>
            <person name="Oh S."/>
            <person name="Lee J.H."/>
            <person name="Choi E."/>
            <person name="Choi E."/>
            <person name="Lee S.E."/>
            <person name="Jeon J."/>
            <person name="Kim H."/>
            <person name="Choi G."/>
            <person name="Song H."/>
            <person name="Lee J."/>
            <person name="Lee S.C."/>
            <person name="Kwon J.K."/>
            <person name="Lee H.Y."/>
            <person name="Koo N."/>
            <person name="Hong Y."/>
            <person name="Kim R.W."/>
            <person name="Kang W.H."/>
            <person name="Huh J.H."/>
            <person name="Kang B.C."/>
            <person name="Yang T.J."/>
            <person name="Lee Y.H."/>
            <person name="Bennetzen J.L."/>
            <person name="Choi D."/>
        </authorList>
    </citation>
    <scope>NUCLEOTIDE SEQUENCE [LARGE SCALE GENOMIC DNA]</scope>
    <source>
        <strain evidence="3">cv. PBC81</strain>
    </source>
</reference>
<protein>
    <submittedName>
        <fullName evidence="2">Uncharacterized protein</fullName>
    </submittedName>
</protein>
<gene>
    <name evidence="2" type="ORF">CQW23_07543</name>
</gene>